<comment type="function">
    <text evidence="8">Catalytic subunit of the SLX1-SLX4 structure-specific endonuclease that resolves DNA secondary structures generated during DNA repair and recombination. Has endonuclease activity towards branched DNA substrates, introducing single-strand cuts in duplex DNA close to junctions with ss-DNA.</text>
</comment>
<dbReference type="GO" id="GO:0000724">
    <property type="term" value="P:double-strand break repair via homologous recombination"/>
    <property type="evidence" value="ECO:0007669"/>
    <property type="project" value="TreeGrafter"/>
</dbReference>
<dbReference type="PANTHER" id="PTHR20208:SF10">
    <property type="entry name" value="STRUCTURE-SPECIFIC ENDONUCLEASE SUBUNIT SLX1"/>
    <property type="match status" value="1"/>
</dbReference>
<dbReference type="CDD" id="cd10455">
    <property type="entry name" value="GIY-YIG_SLX1"/>
    <property type="match status" value="1"/>
</dbReference>
<keyword evidence="3 8" id="KW-0227">DNA damage</keyword>
<evidence type="ECO:0000259" key="9">
    <source>
        <dbReference type="PROSITE" id="PS50164"/>
    </source>
</evidence>
<dbReference type="GO" id="GO:0017108">
    <property type="term" value="F:5'-flap endonuclease activity"/>
    <property type="evidence" value="ECO:0007669"/>
    <property type="project" value="InterPro"/>
</dbReference>
<name>A0A6A6PUZ2_9PEZI</name>
<dbReference type="Gene3D" id="3.30.40.10">
    <property type="entry name" value="Zinc/RING finger domain, C3HC4 (zinc finger)"/>
    <property type="match status" value="1"/>
</dbReference>
<keyword evidence="4 8" id="KW-0378">Hydrolase</keyword>
<organism evidence="10 11">
    <name type="scientific">Neohortaea acidophila</name>
    <dbReference type="NCBI Taxonomy" id="245834"/>
    <lineage>
        <taxon>Eukaryota</taxon>
        <taxon>Fungi</taxon>
        <taxon>Dikarya</taxon>
        <taxon>Ascomycota</taxon>
        <taxon>Pezizomycotina</taxon>
        <taxon>Dothideomycetes</taxon>
        <taxon>Dothideomycetidae</taxon>
        <taxon>Mycosphaerellales</taxon>
        <taxon>Teratosphaeriaceae</taxon>
        <taxon>Neohortaea</taxon>
    </lineage>
</organism>
<dbReference type="AlphaFoldDB" id="A0A6A6PUZ2"/>
<proteinExistence type="inferred from homology"/>
<gene>
    <name evidence="10" type="ORF">BDY17DRAFT_249772</name>
</gene>
<dbReference type="OrthoDB" id="24645at2759"/>
<dbReference type="PANTHER" id="PTHR20208">
    <property type="entry name" value="STRUCTURE-SPECIFIC ENDONUCLEASE SUBUNIT SLX1"/>
    <property type="match status" value="1"/>
</dbReference>
<reference evidence="10" key="1">
    <citation type="journal article" date="2020" name="Stud. Mycol.">
        <title>101 Dothideomycetes genomes: a test case for predicting lifestyles and emergence of pathogens.</title>
        <authorList>
            <person name="Haridas S."/>
            <person name="Albert R."/>
            <person name="Binder M."/>
            <person name="Bloem J."/>
            <person name="Labutti K."/>
            <person name="Salamov A."/>
            <person name="Andreopoulos B."/>
            <person name="Baker S."/>
            <person name="Barry K."/>
            <person name="Bills G."/>
            <person name="Bluhm B."/>
            <person name="Cannon C."/>
            <person name="Castanera R."/>
            <person name="Culley D."/>
            <person name="Daum C."/>
            <person name="Ezra D."/>
            <person name="Gonzalez J."/>
            <person name="Henrissat B."/>
            <person name="Kuo A."/>
            <person name="Liang C."/>
            <person name="Lipzen A."/>
            <person name="Lutzoni F."/>
            <person name="Magnuson J."/>
            <person name="Mondo S."/>
            <person name="Nolan M."/>
            <person name="Ohm R."/>
            <person name="Pangilinan J."/>
            <person name="Park H.-J."/>
            <person name="Ramirez L."/>
            <person name="Alfaro M."/>
            <person name="Sun H."/>
            <person name="Tritt A."/>
            <person name="Yoshinaga Y."/>
            <person name="Zwiers L.-H."/>
            <person name="Turgeon B."/>
            <person name="Goodwin S."/>
            <person name="Spatafora J."/>
            <person name="Crous P."/>
            <person name="Grigoriev I."/>
        </authorList>
    </citation>
    <scope>NUCLEOTIDE SEQUENCE</scope>
    <source>
        <strain evidence="10">CBS 113389</strain>
    </source>
</reference>
<evidence type="ECO:0000256" key="7">
    <source>
        <dbReference type="ARBA" id="ARBA00023242"/>
    </source>
</evidence>
<dbReference type="GeneID" id="54472016"/>
<comment type="cofactor">
    <cofactor evidence="8">
        <name>a divalent metal cation</name>
        <dbReference type="ChEBI" id="CHEBI:60240"/>
    </cofactor>
</comment>
<dbReference type="RefSeq" id="XP_033590104.1">
    <property type="nucleotide sequence ID" value="XM_033731014.1"/>
</dbReference>
<protein>
    <recommendedName>
        <fullName evidence="9">GIY-YIG domain-containing protein</fullName>
    </recommendedName>
</protein>
<dbReference type="InterPro" id="IPR048749">
    <property type="entry name" value="SLX1_C"/>
</dbReference>
<dbReference type="InterPro" id="IPR035901">
    <property type="entry name" value="GIY-YIG_endonuc_sf"/>
</dbReference>
<comment type="subcellular location">
    <subcellularLocation>
        <location evidence="8">Nucleus</location>
    </subcellularLocation>
</comment>
<keyword evidence="7 8" id="KW-0539">Nucleus</keyword>
<dbReference type="InterPro" id="IPR050381">
    <property type="entry name" value="SLX1_endonuclease"/>
</dbReference>
<evidence type="ECO:0000313" key="11">
    <source>
        <dbReference type="Proteomes" id="UP000799767"/>
    </source>
</evidence>
<keyword evidence="1 8" id="KW-0540">Nuclease</keyword>
<feature type="domain" description="GIY-YIG" evidence="9">
    <location>
        <begin position="7"/>
        <end position="89"/>
    </location>
</feature>
<keyword evidence="2 8" id="KW-0255">Endonuclease</keyword>
<keyword evidence="5 8" id="KW-0233">DNA recombination</keyword>
<evidence type="ECO:0000256" key="1">
    <source>
        <dbReference type="ARBA" id="ARBA00022722"/>
    </source>
</evidence>
<evidence type="ECO:0000256" key="6">
    <source>
        <dbReference type="ARBA" id="ARBA00023204"/>
    </source>
</evidence>
<dbReference type="InterPro" id="IPR000305">
    <property type="entry name" value="GIY-YIG_endonuc"/>
</dbReference>
<comment type="similarity">
    <text evidence="8">Belongs to the SLX1 family.</text>
</comment>
<dbReference type="InterPro" id="IPR027520">
    <property type="entry name" value="Slx1"/>
</dbReference>
<keyword evidence="6 8" id="KW-0234">DNA repair</keyword>
<accession>A0A6A6PUZ2</accession>
<evidence type="ECO:0000256" key="3">
    <source>
        <dbReference type="ARBA" id="ARBA00022763"/>
    </source>
</evidence>
<keyword evidence="11" id="KW-1185">Reference proteome</keyword>
<dbReference type="HAMAP" id="MF_03100">
    <property type="entry name" value="Endonuc_su_Slx1"/>
    <property type="match status" value="1"/>
</dbReference>
<dbReference type="Pfam" id="PF21202">
    <property type="entry name" value="SLX1_C"/>
    <property type="match status" value="1"/>
</dbReference>
<comment type="subunit">
    <text evidence="8">Forms a heterodimer with SLX4.</text>
</comment>
<evidence type="ECO:0000256" key="2">
    <source>
        <dbReference type="ARBA" id="ARBA00022759"/>
    </source>
</evidence>
<dbReference type="Proteomes" id="UP000799767">
    <property type="component" value="Unassembled WGS sequence"/>
</dbReference>
<evidence type="ECO:0000256" key="4">
    <source>
        <dbReference type="ARBA" id="ARBA00022801"/>
    </source>
</evidence>
<dbReference type="SUPFAM" id="SSF82771">
    <property type="entry name" value="GIY-YIG endonuclease"/>
    <property type="match status" value="1"/>
</dbReference>
<evidence type="ECO:0000256" key="8">
    <source>
        <dbReference type="HAMAP-Rule" id="MF_03100"/>
    </source>
</evidence>
<evidence type="ECO:0000256" key="5">
    <source>
        <dbReference type="ARBA" id="ARBA00023172"/>
    </source>
</evidence>
<dbReference type="Gene3D" id="3.40.1440.10">
    <property type="entry name" value="GIY-YIG endonuclease"/>
    <property type="match status" value="1"/>
</dbReference>
<dbReference type="EMBL" id="MU001635">
    <property type="protein sequence ID" value="KAF2483534.1"/>
    <property type="molecule type" value="Genomic_DNA"/>
</dbReference>
<dbReference type="InterPro" id="IPR013083">
    <property type="entry name" value="Znf_RING/FYVE/PHD"/>
</dbReference>
<evidence type="ECO:0000313" key="10">
    <source>
        <dbReference type="EMBL" id="KAF2483534.1"/>
    </source>
</evidence>
<dbReference type="GO" id="GO:0008821">
    <property type="term" value="F:crossover junction DNA endonuclease activity"/>
    <property type="evidence" value="ECO:0007669"/>
    <property type="project" value="TreeGrafter"/>
</dbReference>
<dbReference type="GO" id="GO:0033557">
    <property type="term" value="C:Slx1-Slx4 complex"/>
    <property type="evidence" value="ECO:0007669"/>
    <property type="project" value="UniProtKB-UniRule"/>
</dbReference>
<comment type="caution">
    <text evidence="8">Lacks conserved residue(s) required for the propagation of feature annotation.</text>
</comment>
<dbReference type="FunFam" id="3.40.1440.10:FF:000006">
    <property type="entry name" value="Structure-specific endonuclease subunit SLX1"/>
    <property type="match status" value="1"/>
</dbReference>
<dbReference type="Pfam" id="PF01541">
    <property type="entry name" value="GIY-YIG"/>
    <property type="match status" value="1"/>
</dbReference>
<sequence length="395" mass="43740">MDKPIPAFYACYLLRSTVRHASLYVGSTPNPVRRLRQHNGESKGGAVRTSRDSSRPWEMTCLVTGFPSKVAALQFEWAWQNTHLTRHVSPNSRLALSKMAVRFSAKTGRMRKRSARPRLSLTDRLANLHSLLRSGSFQRWPLKVTFYADDVFRVWQKWTAHESLSLPDRLEVRCNEPSRPPSTTVGGDTDGGAGIYTLDVGYKALKPQLEKSKAVLSAARPCAFCSQPLSSDGSSSLVCSQDRCHTAGHLTCFASAFLKDDGQALIPIAGGCPGCGTRLQWVGLVQELSLRMRAPKDVEKILNPKKARNGKQATDTLMADGKQLAEDDDEDMEIDAPLKDDWHYLSDESADDLDERLLQDPSPVSKSSYSRGFVTTSRPAALIEDSEWDEAEAVV</sequence>
<dbReference type="PROSITE" id="PS50164">
    <property type="entry name" value="GIY_YIG"/>
    <property type="match status" value="1"/>
</dbReference>